<dbReference type="Proteomes" id="UP000737018">
    <property type="component" value="Unassembled WGS sequence"/>
</dbReference>
<dbReference type="AlphaFoldDB" id="A0A8J4VN58"/>
<keyword evidence="1" id="KW-1133">Transmembrane helix</keyword>
<name>A0A8J4VN58_9ROSI</name>
<keyword evidence="1" id="KW-0472">Membrane</keyword>
<sequence>MPRDHAYYRRYHPITRKYVDCNNTKLDIMIESHLALLKLLPVGSPGHKHVLDVPEAVDELGHVAAANGQDRWTQNKTQRQLYGMITLITITMMSLRMIPRSLLPRPNITQGLKNAKLVIDMEYELCALRAQIWEKSLFSGMWSCYC</sequence>
<accession>A0A8J4VN58</accession>
<evidence type="ECO:0000256" key="1">
    <source>
        <dbReference type="SAM" id="Phobius"/>
    </source>
</evidence>
<dbReference type="EMBL" id="JRKL02001541">
    <property type="protein sequence ID" value="KAF3963430.1"/>
    <property type="molecule type" value="Genomic_DNA"/>
</dbReference>
<reference evidence="2" key="1">
    <citation type="submission" date="2020-03" db="EMBL/GenBank/DDBJ databases">
        <title>Castanea mollissima Vanexum genome sequencing.</title>
        <authorList>
            <person name="Staton M."/>
        </authorList>
    </citation>
    <scope>NUCLEOTIDE SEQUENCE</scope>
    <source>
        <tissue evidence="2">Leaf</tissue>
    </source>
</reference>
<keyword evidence="1" id="KW-0812">Transmembrane</keyword>
<evidence type="ECO:0000313" key="3">
    <source>
        <dbReference type="Proteomes" id="UP000737018"/>
    </source>
</evidence>
<comment type="caution">
    <text evidence="2">The sequence shown here is derived from an EMBL/GenBank/DDBJ whole genome shotgun (WGS) entry which is preliminary data.</text>
</comment>
<organism evidence="2 3">
    <name type="scientific">Castanea mollissima</name>
    <name type="common">Chinese chestnut</name>
    <dbReference type="NCBI Taxonomy" id="60419"/>
    <lineage>
        <taxon>Eukaryota</taxon>
        <taxon>Viridiplantae</taxon>
        <taxon>Streptophyta</taxon>
        <taxon>Embryophyta</taxon>
        <taxon>Tracheophyta</taxon>
        <taxon>Spermatophyta</taxon>
        <taxon>Magnoliopsida</taxon>
        <taxon>eudicotyledons</taxon>
        <taxon>Gunneridae</taxon>
        <taxon>Pentapetalae</taxon>
        <taxon>rosids</taxon>
        <taxon>fabids</taxon>
        <taxon>Fagales</taxon>
        <taxon>Fagaceae</taxon>
        <taxon>Castanea</taxon>
    </lineage>
</organism>
<gene>
    <name evidence="2" type="ORF">CMV_012181</name>
</gene>
<keyword evidence="3" id="KW-1185">Reference proteome</keyword>
<proteinExistence type="predicted"/>
<evidence type="ECO:0000313" key="2">
    <source>
        <dbReference type="EMBL" id="KAF3963430.1"/>
    </source>
</evidence>
<feature type="transmembrane region" description="Helical" evidence="1">
    <location>
        <begin position="81"/>
        <end position="98"/>
    </location>
</feature>
<protein>
    <submittedName>
        <fullName evidence="2">Uncharacterized protein</fullName>
    </submittedName>
</protein>